<evidence type="ECO:0000313" key="3">
    <source>
        <dbReference type="Proteomes" id="UP000600588"/>
    </source>
</evidence>
<dbReference type="RefSeq" id="WP_188228689.1">
    <property type="nucleotide sequence ID" value="NZ_JACVXB010000001.1"/>
</dbReference>
<accession>A0A8J6Q1E0</accession>
<name>A0A8J6Q1E0_9FLAO</name>
<dbReference type="AlphaFoldDB" id="A0A8J6Q1E0"/>
<organism evidence="2 3">
    <name type="scientific">Aestuariibaculum sediminum</name>
    <dbReference type="NCBI Taxonomy" id="2770637"/>
    <lineage>
        <taxon>Bacteria</taxon>
        <taxon>Pseudomonadati</taxon>
        <taxon>Bacteroidota</taxon>
        <taxon>Flavobacteriia</taxon>
        <taxon>Flavobacteriales</taxon>
        <taxon>Flavobacteriaceae</taxon>
    </lineage>
</organism>
<feature type="chain" id="PRO_5035154192" description="Lipoprotein" evidence="1">
    <location>
        <begin position="18"/>
        <end position="284"/>
    </location>
</feature>
<proteinExistence type="predicted"/>
<keyword evidence="1" id="KW-0732">Signal</keyword>
<evidence type="ECO:0000313" key="2">
    <source>
        <dbReference type="EMBL" id="MBD0830906.1"/>
    </source>
</evidence>
<sequence>MKTVKILFALACLGVVACNNEDVTPEENLSTLESVNSAIIIEDVESVLDDITLYSDASFGISLASKTSEFSKESHRGESEFFNDCVDFSIEIIDNVVTTTIVFNGGCEDHNGNIISGTIIKVRSLTDLAKDKTITFQDLTVNGYVVNGTRAFSYISENDNGNPEFNSTSDISIVTDEGTFTKVGSKTVEITAGGDTFSCFDDEKTITGSSTFTDATGATFTVEITKPLVKLADCRFIASGAKTYTTSEGAVTVDYGDGTCDNIATKTDAEGVVTEITIGRKRPH</sequence>
<protein>
    <recommendedName>
        <fullName evidence="4">Lipoprotein</fullName>
    </recommendedName>
</protein>
<feature type="signal peptide" evidence="1">
    <location>
        <begin position="1"/>
        <end position="17"/>
    </location>
</feature>
<dbReference type="EMBL" id="JACVXB010000001">
    <property type="protein sequence ID" value="MBD0830906.1"/>
    <property type="molecule type" value="Genomic_DNA"/>
</dbReference>
<comment type="caution">
    <text evidence="2">The sequence shown here is derived from an EMBL/GenBank/DDBJ whole genome shotgun (WGS) entry which is preliminary data.</text>
</comment>
<reference evidence="2 3" key="1">
    <citation type="submission" date="2020-09" db="EMBL/GenBank/DDBJ databases">
        <title>TT11 complete genome.</title>
        <authorList>
            <person name="Wu Z."/>
        </authorList>
    </citation>
    <scope>NUCLEOTIDE SEQUENCE [LARGE SCALE GENOMIC DNA]</scope>
    <source>
        <strain evidence="2 3">TT11</strain>
    </source>
</reference>
<evidence type="ECO:0000256" key="1">
    <source>
        <dbReference type="SAM" id="SignalP"/>
    </source>
</evidence>
<gene>
    <name evidence="2" type="ORF">ICJ83_02065</name>
</gene>
<evidence type="ECO:0008006" key="4">
    <source>
        <dbReference type="Google" id="ProtNLM"/>
    </source>
</evidence>
<keyword evidence="3" id="KW-1185">Reference proteome</keyword>
<dbReference type="PROSITE" id="PS51257">
    <property type="entry name" value="PROKAR_LIPOPROTEIN"/>
    <property type="match status" value="1"/>
</dbReference>
<dbReference type="Proteomes" id="UP000600588">
    <property type="component" value="Unassembled WGS sequence"/>
</dbReference>